<accession>A0A1A7R393</accession>
<organism evidence="1 2">
    <name type="scientific">Gelidibacter algens</name>
    <dbReference type="NCBI Taxonomy" id="49280"/>
    <lineage>
        <taxon>Bacteria</taxon>
        <taxon>Pseudomonadati</taxon>
        <taxon>Bacteroidota</taxon>
        <taxon>Flavobacteriia</taxon>
        <taxon>Flavobacteriales</taxon>
        <taxon>Flavobacteriaceae</taxon>
        <taxon>Gelidibacter</taxon>
    </lineage>
</organism>
<comment type="caution">
    <text evidence="1">The sequence shown here is derived from an EMBL/GenBank/DDBJ whole genome shotgun (WGS) entry which is preliminary data.</text>
</comment>
<sequence>MKSGHGSIRYCVENYNSNEIIQLCFSKPKIFNGVRKIEIKELTDKQTEVKHVVVTNTKSKGVLYWSFAIRALHNVLIEDSSDLLENNFLEKQISSKWSN</sequence>
<evidence type="ECO:0000313" key="2">
    <source>
        <dbReference type="Proteomes" id="UP000248987"/>
    </source>
</evidence>
<dbReference type="AlphaFoldDB" id="A0A1A7R393"/>
<gene>
    <name evidence="1" type="ORF">LX77_03812</name>
</gene>
<dbReference type="Proteomes" id="UP000248987">
    <property type="component" value="Unassembled WGS sequence"/>
</dbReference>
<proteinExistence type="predicted"/>
<keyword evidence="2" id="KW-1185">Reference proteome</keyword>
<protein>
    <submittedName>
        <fullName evidence="1">Uncharacterized protein</fullName>
    </submittedName>
</protein>
<reference evidence="1 2" key="1">
    <citation type="submission" date="2018-06" db="EMBL/GenBank/DDBJ databases">
        <title>Genomic Encyclopedia of Archaeal and Bacterial Type Strains, Phase II (KMG-II): from individual species to whole genera.</title>
        <authorList>
            <person name="Goeker M."/>
        </authorList>
    </citation>
    <scope>NUCLEOTIDE SEQUENCE [LARGE SCALE GENOMIC DNA]</scope>
    <source>
        <strain evidence="1 2">DSM 12408</strain>
    </source>
</reference>
<name>A0A1A7R393_9FLAO</name>
<evidence type="ECO:0000313" key="1">
    <source>
        <dbReference type="EMBL" id="RAJ18654.1"/>
    </source>
</evidence>
<dbReference type="EMBL" id="QLLQ01000028">
    <property type="protein sequence ID" value="RAJ18654.1"/>
    <property type="molecule type" value="Genomic_DNA"/>
</dbReference>